<reference evidence="2" key="1">
    <citation type="journal article" date="2023" name="Nat. Plants">
        <title>Single-cell RNA sequencing provides a high-resolution roadmap for understanding the multicellular compartmentation of specialized metabolism.</title>
        <authorList>
            <person name="Sun S."/>
            <person name="Shen X."/>
            <person name="Li Y."/>
            <person name="Li Y."/>
            <person name="Wang S."/>
            <person name="Li R."/>
            <person name="Zhang H."/>
            <person name="Shen G."/>
            <person name="Guo B."/>
            <person name="Wei J."/>
            <person name="Xu J."/>
            <person name="St-Pierre B."/>
            <person name="Chen S."/>
            <person name="Sun C."/>
        </authorList>
    </citation>
    <scope>NUCLEOTIDE SEQUENCE [LARGE SCALE GENOMIC DNA]</scope>
</reference>
<proteinExistence type="predicted"/>
<comment type="caution">
    <text evidence="1">The sequence shown here is derived from an EMBL/GenBank/DDBJ whole genome shotgun (WGS) entry which is preliminary data.</text>
</comment>
<name>A0ACC0BHE9_CATRO</name>
<evidence type="ECO:0000313" key="1">
    <source>
        <dbReference type="EMBL" id="KAI5672041.1"/>
    </source>
</evidence>
<dbReference type="EMBL" id="CM044703">
    <property type="protein sequence ID" value="KAI5672041.1"/>
    <property type="molecule type" value="Genomic_DNA"/>
</dbReference>
<protein>
    <submittedName>
        <fullName evidence="1">Uncharacterized protein</fullName>
    </submittedName>
</protein>
<organism evidence="1 2">
    <name type="scientific">Catharanthus roseus</name>
    <name type="common">Madagascar periwinkle</name>
    <name type="synonym">Vinca rosea</name>
    <dbReference type="NCBI Taxonomy" id="4058"/>
    <lineage>
        <taxon>Eukaryota</taxon>
        <taxon>Viridiplantae</taxon>
        <taxon>Streptophyta</taxon>
        <taxon>Embryophyta</taxon>
        <taxon>Tracheophyta</taxon>
        <taxon>Spermatophyta</taxon>
        <taxon>Magnoliopsida</taxon>
        <taxon>eudicotyledons</taxon>
        <taxon>Gunneridae</taxon>
        <taxon>Pentapetalae</taxon>
        <taxon>asterids</taxon>
        <taxon>lamiids</taxon>
        <taxon>Gentianales</taxon>
        <taxon>Apocynaceae</taxon>
        <taxon>Rauvolfioideae</taxon>
        <taxon>Vinceae</taxon>
        <taxon>Catharanthinae</taxon>
        <taxon>Catharanthus</taxon>
    </lineage>
</organism>
<evidence type="ECO:0000313" key="2">
    <source>
        <dbReference type="Proteomes" id="UP001060085"/>
    </source>
</evidence>
<dbReference type="Proteomes" id="UP001060085">
    <property type="component" value="Linkage Group LG03"/>
</dbReference>
<keyword evidence="2" id="KW-1185">Reference proteome</keyword>
<gene>
    <name evidence="1" type="ORF">M9H77_12405</name>
</gene>
<sequence length="130" mass="13764">MRGTFRGCTTDRGSPCATSGLGLIPYSCIASSVRSAYGTGPSCSTWCYVEVDDMTTGVLEGPPSSSTQYTSVMRKVQTIINCHRVVVPGSMYLSMCLGVKRGACRLPGGGARRRCPLTTPHPGKRGRADP</sequence>
<accession>A0ACC0BHE9</accession>